<protein>
    <submittedName>
        <fullName evidence="2">Uncharacterized protein</fullName>
    </submittedName>
</protein>
<dbReference type="EMBL" id="GGEC01066673">
    <property type="protein sequence ID" value="MBX47157.1"/>
    <property type="molecule type" value="Transcribed_RNA"/>
</dbReference>
<evidence type="ECO:0000313" key="2">
    <source>
        <dbReference type="EMBL" id="MBX47157.1"/>
    </source>
</evidence>
<reference evidence="2" key="1">
    <citation type="submission" date="2018-02" db="EMBL/GenBank/DDBJ databases">
        <title>Rhizophora mucronata_Transcriptome.</title>
        <authorList>
            <person name="Meera S.P."/>
            <person name="Sreeshan A."/>
            <person name="Augustine A."/>
        </authorList>
    </citation>
    <scope>NUCLEOTIDE SEQUENCE</scope>
    <source>
        <tissue evidence="2">Leaf</tissue>
    </source>
</reference>
<sequence length="50" mass="5928">MQSLYLLFELSIILHVSINCQASFNFWNHSLLLTPFFGSQIQINMRREII</sequence>
<name>A0A2P2NXC4_RHIMU</name>
<organism evidence="2">
    <name type="scientific">Rhizophora mucronata</name>
    <name type="common">Asiatic mangrove</name>
    <dbReference type="NCBI Taxonomy" id="61149"/>
    <lineage>
        <taxon>Eukaryota</taxon>
        <taxon>Viridiplantae</taxon>
        <taxon>Streptophyta</taxon>
        <taxon>Embryophyta</taxon>
        <taxon>Tracheophyta</taxon>
        <taxon>Spermatophyta</taxon>
        <taxon>Magnoliopsida</taxon>
        <taxon>eudicotyledons</taxon>
        <taxon>Gunneridae</taxon>
        <taxon>Pentapetalae</taxon>
        <taxon>rosids</taxon>
        <taxon>fabids</taxon>
        <taxon>Malpighiales</taxon>
        <taxon>Rhizophoraceae</taxon>
        <taxon>Rhizophora</taxon>
    </lineage>
</organism>
<accession>A0A2P2NXC4</accession>
<proteinExistence type="predicted"/>
<evidence type="ECO:0000256" key="1">
    <source>
        <dbReference type="SAM" id="SignalP"/>
    </source>
</evidence>
<feature type="signal peptide" evidence="1">
    <location>
        <begin position="1"/>
        <end position="22"/>
    </location>
</feature>
<keyword evidence="1" id="KW-0732">Signal</keyword>
<feature type="chain" id="PRO_5015179226" evidence="1">
    <location>
        <begin position="23"/>
        <end position="50"/>
    </location>
</feature>
<dbReference type="AlphaFoldDB" id="A0A2P2NXC4"/>